<dbReference type="Pfam" id="PF05163">
    <property type="entry name" value="DinB"/>
    <property type="match status" value="1"/>
</dbReference>
<evidence type="ECO:0000313" key="5">
    <source>
        <dbReference type="Proteomes" id="UP000215137"/>
    </source>
</evidence>
<dbReference type="GeneID" id="97216228"/>
<dbReference type="Proteomes" id="UP000215137">
    <property type="component" value="Chromosome"/>
</dbReference>
<dbReference type="RefSeq" id="WP_095373688.1">
    <property type="nucleotide sequence ID" value="NZ_CM126253.1"/>
</dbReference>
<evidence type="ECO:0000256" key="3">
    <source>
        <dbReference type="PIRSR" id="PIRSR607837-1"/>
    </source>
</evidence>
<comment type="similarity">
    <text evidence="1">Belongs to the DinB family.</text>
</comment>
<accession>A0A248TPK1</accession>
<name>A0A248TPK1_9BACI</name>
<dbReference type="AlphaFoldDB" id="A0A248TPK1"/>
<dbReference type="GO" id="GO:0046872">
    <property type="term" value="F:metal ion binding"/>
    <property type="evidence" value="ECO:0007669"/>
    <property type="project" value="UniProtKB-KW"/>
</dbReference>
<keyword evidence="5" id="KW-1185">Reference proteome</keyword>
<dbReference type="SUPFAM" id="SSF109854">
    <property type="entry name" value="DinB/YfiT-like putative metalloenzymes"/>
    <property type="match status" value="1"/>
</dbReference>
<gene>
    <name evidence="4" type="ORF">CKF48_21555</name>
</gene>
<evidence type="ECO:0000256" key="2">
    <source>
        <dbReference type="ARBA" id="ARBA00022723"/>
    </source>
</evidence>
<organism evidence="4 5">
    <name type="scientific">Cytobacillus kochii</name>
    <dbReference type="NCBI Taxonomy" id="859143"/>
    <lineage>
        <taxon>Bacteria</taxon>
        <taxon>Bacillati</taxon>
        <taxon>Bacillota</taxon>
        <taxon>Bacilli</taxon>
        <taxon>Bacillales</taxon>
        <taxon>Bacillaceae</taxon>
        <taxon>Cytobacillus</taxon>
    </lineage>
</organism>
<evidence type="ECO:0000313" key="4">
    <source>
        <dbReference type="EMBL" id="ASV70126.1"/>
    </source>
</evidence>
<dbReference type="EMBL" id="CP022983">
    <property type="protein sequence ID" value="ASV70126.1"/>
    <property type="molecule type" value="Genomic_DNA"/>
</dbReference>
<feature type="binding site" evidence="3">
    <location>
        <position position="121"/>
    </location>
    <ligand>
        <name>a divalent metal cation</name>
        <dbReference type="ChEBI" id="CHEBI:60240"/>
    </ligand>
</feature>
<dbReference type="KEGG" id="bko:CKF48_21555"/>
<feature type="binding site" evidence="3">
    <location>
        <position position="125"/>
    </location>
    <ligand>
        <name>a divalent metal cation</name>
        <dbReference type="ChEBI" id="CHEBI:60240"/>
    </ligand>
</feature>
<reference evidence="4 5" key="1">
    <citation type="submission" date="2017-08" db="EMBL/GenBank/DDBJ databases">
        <title>Complete Genome Sequence of Bacillus kochii Oregon-R-modENCODE STRAIN BDGP4, isolated from Drosophila melanogaster gut.</title>
        <authorList>
            <person name="Wan K.H."/>
            <person name="Yu C."/>
            <person name="Park S."/>
            <person name="Hammonds A.S."/>
            <person name="Booth B.W."/>
            <person name="Celniker S.E."/>
        </authorList>
    </citation>
    <scope>NUCLEOTIDE SEQUENCE [LARGE SCALE GENOMIC DNA]</scope>
    <source>
        <strain evidence="4 5">BDGP4</strain>
    </source>
</reference>
<dbReference type="PANTHER" id="PTHR37302">
    <property type="entry name" value="SLR1116 PROTEIN"/>
    <property type="match status" value="1"/>
</dbReference>
<dbReference type="InterPro" id="IPR007837">
    <property type="entry name" value="DinB"/>
</dbReference>
<dbReference type="PANTHER" id="PTHR37302:SF3">
    <property type="entry name" value="DAMAGE-INDUCIBLE PROTEIN DINB"/>
    <property type="match status" value="1"/>
</dbReference>
<evidence type="ECO:0000256" key="1">
    <source>
        <dbReference type="ARBA" id="ARBA00008635"/>
    </source>
</evidence>
<protein>
    <submittedName>
        <fullName evidence="4">Damage-inducible protein DinB</fullName>
    </submittedName>
</protein>
<proteinExistence type="inferred from homology"/>
<keyword evidence="2 3" id="KW-0479">Metal-binding</keyword>
<dbReference type="Gene3D" id="1.20.120.450">
    <property type="entry name" value="dinb family like domain"/>
    <property type="match status" value="1"/>
</dbReference>
<sequence>MFQFFQYNWQVRDEWLTLLKDIPPDELLKERVGGVRSILYTFFHIIDVEYSWLRCINGKEDVLFDYSDYQTLDRIQYLSNQLRTEISATFPHDVPIDKQVFIPWDSSHQNVTAILHHIIAHEIHHIGQLSIWARELNLHPVSASYIGRKF</sequence>
<dbReference type="OrthoDB" id="25666at2"/>
<dbReference type="InterPro" id="IPR034660">
    <property type="entry name" value="DinB/YfiT-like"/>
</dbReference>
<feature type="binding site" evidence="3">
    <location>
        <position position="44"/>
    </location>
    <ligand>
        <name>a divalent metal cation</name>
        <dbReference type="ChEBI" id="CHEBI:60240"/>
    </ligand>
</feature>